<proteinExistence type="predicted"/>
<feature type="transmembrane region" description="Helical" evidence="1">
    <location>
        <begin position="171"/>
        <end position="191"/>
    </location>
</feature>
<dbReference type="Proteomes" id="UP000494165">
    <property type="component" value="Unassembled WGS sequence"/>
</dbReference>
<name>A0A8S1BYC6_9INSE</name>
<keyword evidence="3" id="KW-1185">Reference proteome</keyword>
<keyword evidence="1" id="KW-0812">Transmembrane</keyword>
<keyword evidence="1" id="KW-1133">Transmembrane helix</keyword>
<protein>
    <submittedName>
        <fullName evidence="2">Uncharacterized protein</fullName>
    </submittedName>
</protein>
<feature type="transmembrane region" description="Helical" evidence="1">
    <location>
        <begin position="57"/>
        <end position="77"/>
    </location>
</feature>
<feature type="transmembrane region" description="Helical" evidence="1">
    <location>
        <begin position="83"/>
        <end position="103"/>
    </location>
</feature>
<organism evidence="2 3">
    <name type="scientific">Cloeon dipterum</name>
    <dbReference type="NCBI Taxonomy" id="197152"/>
    <lineage>
        <taxon>Eukaryota</taxon>
        <taxon>Metazoa</taxon>
        <taxon>Ecdysozoa</taxon>
        <taxon>Arthropoda</taxon>
        <taxon>Hexapoda</taxon>
        <taxon>Insecta</taxon>
        <taxon>Pterygota</taxon>
        <taxon>Palaeoptera</taxon>
        <taxon>Ephemeroptera</taxon>
        <taxon>Pisciforma</taxon>
        <taxon>Baetidae</taxon>
        <taxon>Cloeon</taxon>
    </lineage>
</organism>
<feature type="transmembrane region" description="Helical" evidence="1">
    <location>
        <begin position="131"/>
        <end position="151"/>
    </location>
</feature>
<gene>
    <name evidence="2" type="ORF">CLODIP_2_CD03355</name>
</gene>
<evidence type="ECO:0000313" key="3">
    <source>
        <dbReference type="Proteomes" id="UP000494165"/>
    </source>
</evidence>
<evidence type="ECO:0000256" key="1">
    <source>
        <dbReference type="SAM" id="Phobius"/>
    </source>
</evidence>
<accession>A0A8S1BYC6</accession>
<comment type="caution">
    <text evidence="2">The sequence shown here is derived from an EMBL/GenBank/DDBJ whole genome shotgun (WGS) entry which is preliminary data.</text>
</comment>
<dbReference type="EMBL" id="CADEPI010000004">
    <property type="protein sequence ID" value="CAB3360680.1"/>
    <property type="molecule type" value="Genomic_DNA"/>
</dbReference>
<evidence type="ECO:0000313" key="2">
    <source>
        <dbReference type="EMBL" id="CAB3360680.1"/>
    </source>
</evidence>
<dbReference type="OrthoDB" id="8188942at2759"/>
<sequence length="200" mass="20646">MENKICISTIEGEAASVVGLVSAPSCADTKICSSAEDDEDNIPVDPKAYPFALVLRLRVMQIVCGISTMVMGTVALIEEKGQMNLGLGVPAGGVVVLAASLSIHCSRGFGGYEPSGCSCSKLRWLGPNPRTAALLAALWGTALLMVGALGVRCVLTLAHGVPDTFATDLHVLALVQLSLALLVVGATVVAVRVDCSRDPD</sequence>
<keyword evidence="1" id="KW-0472">Membrane</keyword>
<dbReference type="AlphaFoldDB" id="A0A8S1BYC6"/>
<reference evidence="2 3" key="1">
    <citation type="submission" date="2020-04" db="EMBL/GenBank/DDBJ databases">
        <authorList>
            <person name="Alioto T."/>
            <person name="Alioto T."/>
            <person name="Gomez Garrido J."/>
        </authorList>
    </citation>
    <scope>NUCLEOTIDE SEQUENCE [LARGE SCALE GENOMIC DNA]</scope>
</reference>